<dbReference type="Proteomes" id="UP000218165">
    <property type="component" value="Chromosome"/>
</dbReference>
<evidence type="ECO:0000313" key="2">
    <source>
        <dbReference type="Proteomes" id="UP000218165"/>
    </source>
</evidence>
<dbReference type="PANTHER" id="PTHR37826">
    <property type="entry name" value="FLOTILLIN BAND_7_5 DOMAIN PROTEIN"/>
    <property type="match status" value="1"/>
</dbReference>
<sequence>MIDTSSGQDDGLNKCPSCGSSEIRYSLTEKALVCSYCRHTWNEENAEEAFGLDSSIADLRGHTMASGTADVREDLTTVTLKCQGCGAEVVINVDQDLQARCHWCRQTLSINSQIPNGAIPDAVLPFQLTREEAIERIDAFTAKRRAFAHHRFKEEYVPDNVMGVYIPYLVVDGNMHAVLQGTGEVTTRQYTVTRGSGDNKRTETYYDADVYGVQRAFDLLVDDLTIESAERFNAQDNAQATNNILNAVQPYDTENAVIYNSNYLKNFTSERRDLNVRDVDDDVEDHFLAIARAKAVPTINRYDRGVRWEREGVAVRGTRWVSVYVPVWLYSYADSATGDSLTHYIAVNGRTGTTMGSVPVSHPKIFAVSCAAGTVAAVVGAIVGLSQFLF</sequence>
<dbReference type="OrthoDB" id="3182597at2"/>
<organism evidence="1 2">
    <name type="scientific">Brachybacterium vulturis</name>
    <dbReference type="NCBI Taxonomy" id="2017484"/>
    <lineage>
        <taxon>Bacteria</taxon>
        <taxon>Bacillati</taxon>
        <taxon>Actinomycetota</taxon>
        <taxon>Actinomycetes</taxon>
        <taxon>Micrococcales</taxon>
        <taxon>Dermabacteraceae</taxon>
        <taxon>Brachybacterium</taxon>
    </lineage>
</organism>
<protein>
    <recommendedName>
        <fullName evidence="3">TFIIB-type zinc ribbon-containing protein</fullName>
    </recommendedName>
</protein>
<dbReference type="AlphaFoldDB" id="A0A291GSW1"/>
<proteinExistence type="predicted"/>
<reference evidence="2" key="1">
    <citation type="submission" date="2017-09" db="EMBL/GenBank/DDBJ databases">
        <title>Brachybacterium sp. VM2412.</title>
        <authorList>
            <person name="Tak E.J."/>
            <person name="Bae J.-W."/>
        </authorList>
    </citation>
    <scope>NUCLEOTIDE SEQUENCE [LARGE SCALE GENOMIC DNA]</scope>
    <source>
        <strain evidence="2">VM2412</strain>
    </source>
</reference>
<dbReference type="PANTHER" id="PTHR37826:SF3">
    <property type="entry name" value="J DOMAIN-CONTAINING PROTEIN"/>
    <property type="match status" value="1"/>
</dbReference>
<dbReference type="SUPFAM" id="SSF57783">
    <property type="entry name" value="Zinc beta-ribbon"/>
    <property type="match status" value="1"/>
</dbReference>
<keyword evidence="2" id="KW-1185">Reference proteome</keyword>
<evidence type="ECO:0000313" key="1">
    <source>
        <dbReference type="EMBL" id="ATG53317.1"/>
    </source>
</evidence>
<name>A0A291GSW1_9MICO</name>
<gene>
    <name evidence="1" type="ORF">CFK38_16255</name>
</gene>
<accession>A0A291GSW1</accession>
<dbReference type="KEGG" id="brz:CFK38_16255"/>
<evidence type="ECO:0008006" key="3">
    <source>
        <dbReference type="Google" id="ProtNLM"/>
    </source>
</evidence>
<dbReference type="EMBL" id="CP023563">
    <property type="protein sequence ID" value="ATG53317.1"/>
    <property type="molecule type" value="Genomic_DNA"/>
</dbReference>